<dbReference type="STRING" id="1285928.SAMN04487894_1085"/>
<name>A0A1G6TT89_NIADE</name>
<evidence type="ECO:0008006" key="5">
    <source>
        <dbReference type="Google" id="ProtNLM"/>
    </source>
</evidence>
<proteinExistence type="predicted"/>
<dbReference type="InterPro" id="IPR011050">
    <property type="entry name" value="Pectin_lyase_fold/virulence"/>
</dbReference>
<accession>A0A1G6TT89</accession>
<feature type="domain" description="PDZ" evidence="2">
    <location>
        <begin position="698"/>
        <end position="783"/>
    </location>
</feature>
<evidence type="ECO:0000259" key="1">
    <source>
        <dbReference type="Pfam" id="PF07602"/>
    </source>
</evidence>
<dbReference type="Gene3D" id="2.160.20.10">
    <property type="entry name" value="Single-stranded right-handed beta-helix, Pectin lyase-like"/>
    <property type="match status" value="2"/>
</dbReference>
<gene>
    <name evidence="3" type="ORF">SAMN04487894_1085</name>
</gene>
<dbReference type="RefSeq" id="WP_143019785.1">
    <property type="nucleotide sequence ID" value="NZ_FMZO01000008.1"/>
</dbReference>
<dbReference type="Pfam" id="PF07602">
    <property type="entry name" value="DUF1565"/>
    <property type="match status" value="1"/>
</dbReference>
<reference evidence="4" key="1">
    <citation type="submission" date="2016-10" db="EMBL/GenBank/DDBJ databases">
        <authorList>
            <person name="Varghese N."/>
            <person name="Submissions S."/>
        </authorList>
    </citation>
    <scope>NUCLEOTIDE SEQUENCE [LARGE SCALE GENOMIC DNA]</scope>
    <source>
        <strain evidence="4">DSM 25811 / CCM 8410 / LMG 26954 / E90</strain>
    </source>
</reference>
<evidence type="ECO:0000313" key="3">
    <source>
        <dbReference type="EMBL" id="SDD31676.1"/>
    </source>
</evidence>
<keyword evidence="4" id="KW-1185">Reference proteome</keyword>
<evidence type="ECO:0000259" key="2">
    <source>
        <dbReference type="Pfam" id="PF13180"/>
    </source>
</evidence>
<dbReference type="InterPro" id="IPR036034">
    <property type="entry name" value="PDZ_sf"/>
</dbReference>
<protein>
    <recommendedName>
        <fullName evidence="5">Peptide-binding protein</fullName>
    </recommendedName>
</protein>
<evidence type="ECO:0000313" key="4">
    <source>
        <dbReference type="Proteomes" id="UP000198757"/>
    </source>
</evidence>
<dbReference type="Gene3D" id="2.30.42.10">
    <property type="match status" value="1"/>
</dbReference>
<dbReference type="PANTHER" id="PTHR36453:SF1">
    <property type="entry name" value="RIGHT HANDED BETA HELIX DOMAIN-CONTAINING PROTEIN"/>
    <property type="match status" value="1"/>
</dbReference>
<dbReference type="Pfam" id="PF13180">
    <property type="entry name" value="PDZ_2"/>
    <property type="match status" value="1"/>
</dbReference>
<dbReference type="AlphaFoldDB" id="A0A1G6TT89"/>
<dbReference type="SUPFAM" id="SSF50156">
    <property type="entry name" value="PDZ domain-like"/>
    <property type="match status" value="1"/>
</dbReference>
<dbReference type="InterPro" id="IPR001478">
    <property type="entry name" value="PDZ"/>
</dbReference>
<organism evidence="3 4">
    <name type="scientific">Niabella drilacis (strain DSM 25811 / CCM 8410 / CCUG 62505 / LMG 26954 / E90)</name>
    <dbReference type="NCBI Taxonomy" id="1285928"/>
    <lineage>
        <taxon>Bacteria</taxon>
        <taxon>Pseudomonadati</taxon>
        <taxon>Bacteroidota</taxon>
        <taxon>Chitinophagia</taxon>
        <taxon>Chitinophagales</taxon>
        <taxon>Chitinophagaceae</taxon>
        <taxon>Niabella</taxon>
    </lineage>
</organism>
<sequence>MNKKSFLFFFLLVASGFIDPLYSQTRIFAAPSGNDRNTGTLQSPFRTLQKALSAAASGKGDVTLFLRGGTYYLDTTVVLRADQFRPASLAVVNYKNEVVNISAGRQLQLRWEPYRNGVYKAAVPQDMVFEQLYVDNRLQVLARYPNYDTTARVFHGTAANAISPEKVRQWQNPAGGYVHALHAHEWGGFHYLIKGKKTDSSLLLEGGWQNNRPAPMHNQHRFVENIFEELDAPGEWFLDRAKNELYYYPAKDVNLASAAIVVSVLKNSIVLKGTAEKPLRQVSLTGLNFFHNDRSFMETREPLVRSDWTIYRGGAVLMDGTERCAVKDCRFREIGGNAVMVSNYNKNDTISGCHISFIGANAISFIGDPRALRSPSFRYQDYTPYDQLDKTPGPRSNNYPRHCMVTNNLLHDLGRIEKQATGVQIEMAAAITVSYNSIYNTPRAGLNIGDGAFGGHLLEHNDVFNTVLETGDHGAFNSWGRDRYWSANRHYMDSLVALHPELILLDARQQTIIRNNRFRCDHGWDIDLDDGSSNYHIYNNVCLNGGIKLREGFYRIVENNIMINNSFHPHVWFKNSGDVFKHNIVMKKYAPIEIRSWGTAVDSNFFPDAGALELAQENGTDHHSIAGKPAFVNPSAGNYTIAAGTAVFRTGFRNFPMIFGVQKRSLRSIAQQPPIPVITDPGSISRKSAIAGFLGGKVKSVEGLGDRSAYGLPDETGVIIVTAPGSSLLAQSGLQEKDVLRSADGKPVKDLKDLLELYSSSNWKGRIPVTVIRNQQPLQLELKTR</sequence>
<dbReference type="PANTHER" id="PTHR36453">
    <property type="entry name" value="SECRETED PROTEIN-RELATED"/>
    <property type="match status" value="1"/>
</dbReference>
<dbReference type="SUPFAM" id="SSF51126">
    <property type="entry name" value="Pectin lyase-like"/>
    <property type="match status" value="1"/>
</dbReference>
<dbReference type="InterPro" id="IPR011459">
    <property type="entry name" value="DUF1565"/>
</dbReference>
<dbReference type="OrthoDB" id="9808066at2"/>
<dbReference type="Proteomes" id="UP000198757">
    <property type="component" value="Unassembled WGS sequence"/>
</dbReference>
<feature type="domain" description="DUF1565" evidence="1">
    <location>
        <begin position="32"/>
        <end position="72"/>
    </location>
</feature>
<dbReference type="InterPro" id="IPR012334">
    <property type="entry name" value="Pectin_lyas_fold"/>
</dbReference>
<dbReference type="EMBL" id="FMZO01000008">
    <property type="protein sequence ID" value="SDD31676.1"/>
    <property type="molecule type" value="Genomic_DNA"/>
</dbReference>